<dbReference type="EMBL" id="GBRH01215300">
    <property type="protein sequence ID" value="JAD82595.1"/>
    <property type="molecule type" value="Transcribed_RNA"/>
</dbReference>
<proteinExistence type="predicted"/>
<sequence>MTCILKMAQMSLCLFLFQHFPLPLGRVFFLFQHCHTKTIVFKIMKAYKLMILRCSVLDCTYLCLLCVRR</sequence>
<protein>
    <submittedName>
        <fullName evidence="1">Uncharacterized protein</fullName>
    </submittedName>
</protein>
<accession>A0A0A9DAE6</accession>
<name>A0A0A9DAE6_ARUDO</name>
<evidence type="ECO:0000313" key="1">
    <source>
        <dbReference type="EMBL" id="JAD82595.1"/>
    </source>
</evidence>
<reference evidence="1" key="2">
    <citation type="journal article" date="2015" name="Data Brief">
        <title>Shoot transcriptome of the giant reed, Arundo donax.</title>
        <authorList>
            <person name="Barrero R.A."/>
            <person name="Guerrero F.D."/>
            <person name="Moolhuijzen P."/>
            <person name="Goolsby J.A."/>
            <person name="Tidwell J."/>
            <person name="Bellgard S.E."/>
            <person name="Bellgard M.I."/>
        </authorList>
    </citation>
    <scope>NUCLEOTIDE SEQUENCE</scope>
    <source>
        <tissue evidence="1">Shoot tissue taken approximately 20 cm above the soil surface</tissue>
    </source>
</reference>
<organism evidence="1">
    <name type="scientific">Arundo donax</name>
    <name type="common">Giant reed</name>
    <name type="synonym">Donax arundinaceus</name>
    <dbReference type="NCBI Taxonomy" id="35708"/>
    <lineage>
        <taxon>Eukaryota</taxon>
        <taxon>Viridiplantae</taxon>
        <taxon>Streptophyta</taxon>
        <taxon>Embryophyta</taxon>
        <taxon>Tracheophyta</taxon>
        <taxon>Spermatophyta</taxon>
        <taxon>Magnoliopsida</taxon>
        <taxon>Liliopsida</taxon>
        <taxon>Poales</taxon>
        <taxon>Poaceae</taxon>
        <taxon>PACMAD clade</taxon>
        <taxon>Arundinoideae</taxon>
        <taxon>Arundineae</taxon>
        <taxon>Arundo</taxon>
    </lineage>
</organism>
<dbReference type="AlphaFoldDB" id="A0A0A9DAE6"/>
<reference evidence="1" key="1">
    <citation type="submission" date="2014-09" db="EMBL/GenBank/DDBJ databases">
        <authorList>
            <person name="Magalhaes I.L.F."/>
            <person name="Oliveira U."/>
            <person name="Santos F.R."/>
            <person name="Vidigal T.H.D.A."/>
            <person name="Brescovit A.D."/>
            <person name="Santos A.J."/>
        </authorList>
    </citation>
    <scope>NUCLEOTIDE SEQUENCE</scope>
    <source>
        <tissue evidence="1">Shoot tissue taken approximately 20 cm above the soil surface</tissue>
    </source>
</reference>